<proteinExistence type="predicted"/>
<reference evidence="2 3" key="1">
    <citation type="submission" date="2019-09" db="EMBL/GenBank/DDBJ databases">
        <authorList>
            <person name="Chandra G."/>
            <person name="Truman W A."/>
        </authorList>
    </citation>
    <scope>NUCLEOTIDE SEQUENCE [LARGE SCALE GENOMIC DNA]</scope>
    <source>
        <strain evidence="2">PS662</strain>
    </source>
</reference>
<dbReference type="Proteomes" id="UP000326953">
    <property type="component" value="Unassembled WGS sequence"/>
</dbReference>
<accession>A0A5E6XGD9</accession>
<protein>
    <submittedName>
        <fullName evidence="2">Uncharacterized protein</fullName>
    </submittedName>
</protein>
<name>A0A5E6XGD9_PSEFL</name>
<sequence length="170" mass="18087">MGQGRLVCGLAVAVSGIATQLKQTRTCGSEPAREKAPDNAFIQTVRVFVVVLREQARSHALARRDRDHRHEPYRDCQGAGRQGGGLDGAGQRNRLRPRAVIAAGGNSDKRLAVPANLDQIIGGNVSSSLSRVIGYSRTRTPVALYTALAIAALTPHKPSSPTPLAFIGEE</sequence>
<organism evidence="2 3">
    <name type="scientific">Pseudomonas fluorescens</name>
    <dbReference type="NCBI Taxonomy" id="294"/>
    <lineage>
        <taxon>Bacteria</taxon>
        <taxon>Pseudomonadati</taxon>
        <taxon>Pseudomonadota</taxon>
        <taxon>Gammaproteobacteria</taxon>
        <taxon>Pseudomonadales</taxon>
        <taxon>Pseudomonadaceae</taxon>
        <taxon>Pseudomonas</taxon>
    </lineage>
</organism>
<feature type="compositionally biased region" description="Basic and acidic residues" evidence="1">
    <location>
        <begin position="61"/>
        <end position="74"/>
    </location>
</feature>
<feature type="region of interest" description="Disordered" evidence="1">
    <location>
        <begin position="61"/>
        <end position="93"/>
    </location>
</feature>
<evidence type="ECO:0000313" key="2">
    <source>
        <dbReference type="EMBL" id="VVN39705.1"/>
    </source>
</evidence>
<evidence type="ECO:0000256" key="1">
    <source>
        <dbReference type="SAM" id="MobiDB-lite"/>
    </source>
</evidence>
<evidence type="ECO:0000313" key="3">
    <source>
        <dbReference type="Proteomes" id="UP000326953"/>
    </source>
</evidence>
<gene>
    <name evidence="2" type="ORF">PS662_05384</name>
</gene>
<dbReference type="AlphaFoldDB" id="A0A5E6XGD9"/>
<dbReference type="EMBL" id="CABVHK010000023">
    <property type="protein sequence ID" value="VVN39705.1"/>
    <property type="molecule type" value="Genomic_DNA"/>
</dbReference>